<gene>
    <name evidence="2" type="ORF">UFOVP671_40</name>
</gene>
<evidence type="ECO:0000313" key="2">
    <source>
        <dbReference type="EMBL" id="CAB4156083.1"/>
    </source>
</evidence>
<sequence length="92" mass="10143">MGYTKNGSFTMNKNPNKVRPNQPDYKGSGFDLEGNPIWISAWLKTDHESGREFFSCSFQPRDAEKMAAYPTAATHVGAPAKPPVSSSDDITF</sequence>
<accession>A0A6J5NB39</accession>
<feature type="compositionally biased region" description="Polar residues" evidence="1">
    <location>
        <begin position="1"/>
        <end position="15"/>
    </location>
</feature>
<evidence type="ECO:0000256" key="1">
    <source>
        <dbReference type="SAM" id="MobiDB-lite"/>
    </source>
</evidence>
<dbReference type="EMBL" id="LR796645">
    <property type="protein sequence ID" value="CAB4156083.1"/>
    <property type="molecule type" value="Genomic_DNA"/>
</dbReference>
<protein>
    <submittedName>
        <fullName evidence="2">Uncharacterized protein</fullName>
    </submittedName>
</protein>
<reference evidence="2" key="1">
    <citation type="submission" date="2020-04" db="EMBL/GenBank/DDBJ databases">
        <authorList>
            <person name="Chiriac C."/>
            <person name="Salcher M."/>
            <person name="Ghai R."/>
            <person name="Kavagutti S V."/>
        </authorList>
    </citation>
    <scope>NUCLEOTIDE SEQUENCE</scope>
</reference>
<feature type="region of interest" description="Disordered" evidence="1">
    <location>
        <begin position="1"/>
        <end position="29"/>
    </location>
</feature>
<proteinExistence type="predicted"/>
<organism evidence="2">
    <name type="scientific">uncultured Caudovirales phage</name>
    <dbReference type="NCBI Taxonomy" id="2100421"/>
    <lineage>
        <taxon>Viruses</taxon>
        <taxon>Duplodnaviria</taxon>
        <taxon>Heunggongvirae</taxon>
        <taxon>Uroviricota</taxon>
        <taxon>Caudoviricetes</taxon>
        <taxon>Peduoviridae</taxon>
        <taxon>Maltschvirus</taxon>
        <taxon>Maltschvirus maltsch</taxon>
    </lineage>
</organism>
<name>A0A6J5NB39_9CAUD</name>